<dbReference type="GO" id="GO:0052621">
    <property type="term" value="F:diguanylate cyclase activity"/>
    <property type="evidence" value="ECO:0007669"/>
    <property type="project" value="UniProtKB-EC"/>
</dbReference>
<dbReference type="Pfam" id="PF07695">
    <property type="entry name" value="7TMR-DISM_7TM"/>
    <property type="match status" value="1"/>
</dbReference>
<feature type="transmembrane region" description="Helical" evidence="3">
    <location>
        <begin position="301"/>
        <end position="320"/>
    </location>
</feature>
<feature type="transmembrane region" description="Helical" evidence="3">
    <location>
        <begin position="332"/>
        <end position="352"/>
    </location>
</feature>
<evidence type="ECO:0000256" key="2">
    <source>
        <dbReference type="ARBA" id="ARBA00034247"/>
    </source>
</evidence>
<evidence type="ECO:0000313" key="7">
    <source>
        <dbReference type="Proteomes" id="UP000295673"/>
    </source>
</evidence>
<reference evidence="6 7" key="1">
    <citation type="submission" date="2019-03" db="EMBL/GenBank/DDBJ databases">
        <title>Genomic Encyclopedia of Archaeal and Bacterial Type Strains, Phase II (KMG-II): from individual species to whole genera.</title>
        <authorList>
            <person name="Goeker M."/>
        </authorList>
    </citation>
    <scope>NUCLEOTIDE SEQUENCE [LARGE SCALE GENOMIC DNA]</scope>
    <source>
        <strain evidence="6 7">DSM 26433</strain>
    </source>
</reference>
<dbReference type="Gene3D" id="2.60.120.260">
    <property type="entry name" value="Galactose-binding domain-like"/>
    <property type="match status" value="1"/>
</dbReference>
<feature type="transmembrane region" description="Helical" evidence="3">
    <location>
        <begin position="238"/>
        <end position="256"/>
    </location>
</feature>
<feature type="domain" description="GGDEF" evidence="5">
    <location>
        <begin position="466"/>
        <end position="601"/>
    </location>
</feature>
<feature type="transmembrane region" description="Helical" evidence="3">
    <location>
        <begin position="209"/>
        <end position="231"/>
    </location>
</feature>
<dbReference type="RefSeq" id="WP_132860023.1">
    <property type="nucleotide sequence ID" value="NZ_SMGR01000001.1"/>
</dbReference>
<dbReference type="Pfam" id="PF00990">
    <property type="entry name" value="GGDEF"/>
    <property type="match status" value="1"/>
</dbReference>
<dbReference type="PANTHER" id="PTHR45138">
    <property type="entry name" value="REGULATORY COMPONENTS OF SENSORY TRANSDUCTION SYSTEM"/>
    <property type="match status" value="1"/>
</dbReference>
<gene>
    <name evidence="6" type="ORF">BXY66_2111</name>
</gene>
<dbReference type="InterPro" id="IPR043128">
    <property type="entry name" value="Rev_trsase/Diguanyl_cyclase"/>
</dbReference>
<dbReference type="Proteomes" id="UP000295673">
    <property type="component" value="Unassembled WGS sequence"/>
</dbReference>
<dbReference type="AlphaFoldDB" id="A0A4R1NTB1"/>
<dbReference type="PANTHER" id="PTHR45138:SF9">
    <property type="entry name" value="DIGUANYLATE CYCLASE DGCM-RELATED"/>
    <property type="match status" value="1"/>
</dbReference>
<keyword evidence="3" id="KW-0812">Transmembrane</keyword>
<dbReference type="Gene3D" id="3.30.70.270">
    <property type="match status" value="1"/>
</dbReference>
<comment type="caution">
    <text evidence="6">The sequence shown here is derived from an EMBL/GenBank/DDBJ whole genome shotgun (WGS) entry which is preliminary data.</text>
</comment>
<dbReference type="SUPFAM" id="SSF49785">
    <property type="entry name" value="Galactose-binding domain-like"/>
    <property type="match status" value="1"/>
</dbReference>
<dbReference type="InterPro" id="IPR011623">
    <property type="entry name" value="7TMR_DISM_rcpt_extracell_dom1"/>
</dbReference>
<accession>A0A4R1NTB1</accession>
<dbReference type="InterPro" id="IPR008979">
    <property type="entry name" value="Galactose-bd-like_sf"/>
</dbReference>
<evidence type="ECO:0000256" key="1">
    <source>
        <dbReference type="ARBA" id="ARBA00012528"/>
    </source>
</evidence>
<evidence type="ECO:0000313" key="6">
    <source>
        <dbReference type="EMBL" id="TCL10043.1"/>
    </source>
</evidence>
<sequence length="609" mass="68085">MSYLIPHFTRVLMLALALILPIKAMAQSDLAIFAPEEGDSLTVPLQGEWGFAWGELLSPMEAHKAYTEGTLERAPVPSRWQDFIPKDPENPYYHGVATYVAPVDVPLTNEHLVLAMSTISEAYRVYWVPLVGPHYWHMVAEAGHMEGEPQAAIRNQVHDFQGRGKGLLVLQVRKDVFGWSGINSWNGILNKPEITTREANLAERTHHELILGIVVGIIMFTMAQNFFLYGLNPKDAAPFYLAFGCLLIAMRALILWDKIELWFGPEWFVIRMRLEMMNIVFATTMLVGLNRALLPDYYPAWLMRAVLTVVALLCGFILTAPPDMMSNSLPVYQAHALFVCVASLWGIVRAILAREQGAVFASVALGTLIFGASHDVVSVILTDYEVLLIEHAFTATMVFYTFLIGQRFAQSQRRATTLMEERATLQRMHRAAVNSARHDHLTGLLNRQAFDHEFALAWEGMAKSGEPMAMVLFDIDHFKAFNDTHGHQVGDIVLKSLGESLRNANMRRADSVCRYGGEEFAVILPNTNEEEAACIADRLRKEISAMRVSTDDGTILRITCSFGVAEARNRTTTVNALLRNADDSLYDAKRAGRNRVRTYSGLVSQPAVA</sequence>
<keyword evidence="3" id="KW-0472">Membrane</keyword>
<dbReference type="SMART" id="SM00267">
    <property type="entry name" value="GGDEF"/>
    <property type="match status" value="1"/>
</dbReference>
<feature type="transmembrane region" description="Helical" evidence="3">
    <location>
        <begin position="387"/>
        <end position="405"/>
    </location>
</feature>
<feature type="transmembrane region" description="Helical" evidence="3">
    <location>
        <begin position="276"/>
        <end position="294"/>
    </location>
</feature>
<evidence type="ECO:0000259" key="5">
    <source>
        <dbReference type="PROSITE" id="PS50887"/>
    </source>
</evidence>
<proteinExistence type="predicted"/>
<feature type="transmembrane region" description="Helical" evidence="3">
    <location>
        <begin position="359"/>
        <end position="381"/>
    </location>
</feature>
<keyword evidence="4" id="KW-0732">Signal</keyword>
<evidence type="ECO:0000256" key="4">
    <source>
        <dbReference type="SAM" id="SignalP"/>
    </source>
</evidence>
<dbReference type="FunFam" id="3.30.70.270:FF:000001">
    <property type="entry name" value="Diguanylate cyclase domain protein"/>
    <property type="match status" value="1"/>
</dbReference>
<dbReference type="SUPFAM" id="SSF55073">
    <property type="entry name" value="Nucleotide cyclase"/>
    <property type="match status" value="1"/>
</dbReference>
<dbReference type="NCBIfam" id="TIGR00254">
    <property type="entry name" value="GGDEF"/>
    <property type="match status" value="1"/>
</dbReference>
<dbReference type="InterPro" id="IPR000160">
    <property type="entry name" value="GGDEF_dom"/>
</dbReference>
<evidence type="ECO:0000256" key="3">
    <source>
        <dbReference type="SAM" id="Phobius"/>
    </source>
</evidence>
<dbReference type="EMBL" id="SMGR01000001">
    <property type="protein sequence ID" value="TCL10043.1"/>
    <property type="molecule type" value="Genomic_DNA"/>
</dbReference>
<dbReference type="OrthoDB" id="7801365at2"/>
<feature type="signal peptide" evidence="4">
    <location>
        <begin position="1"/>
        <end position="26"/>
    </location>
</feature>
<dbReference type="CDD" id="cd01949">
    <property type="entry name" value="GGDEF"/>
    <property type="match status" value="1"/>
</dbReference>
<comment type="catalytic activity">
    <reaction evidence="2">
        <text>2 GTP = 3',3'-c-di-GMP + 2 diphosphate</text>
        <dbReference type="Rhea" id="RHEA:24898"/>
        <dbReference type="ChEBI" id="CHEBI:33019"/>
        <dbReference type="ChEBI" id="CHEBI:37565"/>
        <dbReference type="ChEBI" id="CHEBI:58805"/>
        <dbReference type="EC" id="2.7.7.65"/>
    </reaction>
</comment>
<feature type="chain" id="PRO_5020997492" description="diguanylate cyclase" evidence="4">
    <location>
        <begin position="27"/>
        <end position="609"/>
    </location>
</feature>
<organism evidence="6 7">
    <name type="scientific">Shimia isoporae</name>
    <dbReference type="NCBI Taxonomy" id="647720"/>
    <lineage>
        <taxon>Bacteria</taxon>
        <taxon>Pseudomonadati</taxon>
        <taxon>Pseudomonadota</taxon>
        <taxon>Alphaproteobacteria</taxon>
        <taxon>Rhodobacterales</taxon>
        <taxon>Roseobacteraceae</taxon>
    </lineage>
</organism>
<dbReference type="PROSITE" id="PS50887">
    <property type="entry name" value="GGDEF"/>
    <property type="match status" value="1"/>
</dbReference>
<protein>
    <recommendedName>
        <fullName evidence="1">diguanylate cyclase</fullName>
        <ecNumber evidence="1">2.7.7.65</ecNumber>
    </recommendedName>
</protein>
<name>A0A4R1NTB1_9RHOB</name>
<keyword evidence="3" id="KW-1133">Transmembrane helix</keyword>
<dbReference type="InterPro" id="IPR029787">
    <property type="entry name" value="Nucleotide_cyclase"/>
</dbReference>
<dbReference type="EC" id="2.7.7.65" evidence="1"/>
<keyword evidence="7" id="KW-1185">Reference proteome</keyword>
<dbReference type="InterPro" id="IPR050469">
    <property type="entry name" value="Diguanylate_Cyclase"/>
</dbReference>